<dbReference type="EnsemblProtists" id="EOD38291">
    <property type="protein sequence ID" value="EOD38291"/>
    <property type="gene ID" value="EMIHUDRAFT_224655"/>
</dbReference>
<dbReference type="Proteomes" id="UP000013827">
    <property type="component" value="Unassembled WGS sequence"/>
</dbReference>
<dbReference type="PANTHER" id="PTHR34561:SF1">
    <property type="entry name" value="NADH DEHYDROGENASE [UBIQUINONE] 1 ALPHA SUBCOMPLEX ASSEMBLY FACTOR 8"/>
    <property type="match status" value="1"/>
</dbReference>
<evidence type="ECO:0000313" key="3">
    <source>
        <dbReference type="Proteomes" id="UP000013827"/>
    </source>
</evidence>
<reference evidence="3" key="1">
    <citation type="journal article" date="2013" name="Nature">
        <title>Pan genome of the phytoplankton Emiliania underpins its global distribution.</title>
        <authorList>
            <person name="Read B.A."/>
            <person name="Kegel J."/>
            <person name="Klute M.J."/>
            <person name="Kuo A."/>
            <person name="Lefebvre S.C."/>
            <person name="Maumus F."/>
            <person name="Mayer C."/>
            <person name="Miller J."/>
            <person name="Monier A."/>
            <person name="Salamov A."/>
            <person name="Young J."/>
            <person name="Aguilar M."/>
            <person name="Claverie J.M."/>
            <person name="Frickenhaus S."/>
            <person name="Gonzalez K."/>
            <person name="Herman E.K."/>
            <person name="Lin Y.C."/>
            <person name="Napier J."/>
            <person name="Ogata H."/>
            <person name="Sarno A.F."/>
            <person name="Shmutz J."/>
            <person name="Schroeder D."/>
            <person name="de Vargas C."/>
            <person name="Verret F."/>
            <person name="von Dassow P."/>
            <person name="Valentin K."/>
            <person name="Van de Peer Y."/>
            <person name="Wheeler G."/>
            <person name="Dacks J.B."/>
            <person name="Delwiche C.F."/>
            <person name="Dyhrman S.T."/>
            <person name="Glockner G."/>
            <person name="John U."/>
            <person name="Richards T."/>
            <person name="Worden A.Z."/>
            <person name="Zhang X."/>
            <person name="Grigoriev I.V."/>
            <person name="Allen A.E."/>
            <person name="Bidle K."/>
            <person name="Borodovsky M."/>
            <person name="Bowler C."/>
            <person name="Brownlee C."/>
            <person name="Cock J.M."/>
            <person name="Elias M."/>
            <person name="Gladyshev V.N."/>
            <person name="Groth M."/>
            <person name="Guda C."/>
            <person name="Hadaegh A."/>
            <person name="Iglesias-Rodriguez M.D."/>
            <person name="Jenkins J."/>
            <person name="Jones B.M."/>
            <person name="Lawson T."/>
            <person name="Leese F."/>
            <person name="Lindquist E."/>
            <person name="Lobanov A."/>
            <person name="Lomsadze A."/>
            <person name="Malik S.B."/>
            <person name="Marsh M.E."/>
            <person name="Mackinder L."/>
            <person name="Mock T."/>
            <person name="Mueller-Roeber B."/>
            <person name="Pagarete A."/>
            <person name="Parker M."/>
            <person name="Probert I."/>
            <person name="Quesneville H."/>
            <person name="Raines C."/>
            <person name="Rensing S.A."/>
            <person name="Riano-Pachon D.M."/>
            <person name="Richier S."/>
            <person name="Rokitta S."/>
            <person name="Shiraiwa Y."/>
            <person name="Soanes D.M."/>
            <person name="van der Giezen M."/>
            <person name="Wahlund T.M."/>
            <person name="Williams B."/>
            <person name="Wilson W."/>
            <person name="Wolfe G."/>
            <person name="Wurch L.L."/>
        </authorList>
    </citation>
    <scope>NUCLEOTIDE SEQUENCE</scope>
</reference>
<proteinExistence type="predicted"/>
<dbReference type="PROSITE" id="PS51808">
    <property type="entry name" value="CHCH"/>
    <property type="match status" value="1"/>
</dbReference>
<dbReference type="PANTHER" id="PTHR34561">
    <property type="entry name" value="NADH DEHYDROGENASE [UBIQUINONE] 1 ALPHA SUBCOMPLEX ASSEMBLY FACTOR 8"/>
    <property type="match status" value="1"/>
</dbReference>
<dbReference type="RefSeq" id="XP_005790720.1">
    <property type="nucleotide sequence ID" value="XM_005790663.1"/>
</dbReference>
<dbReference type="HOGENOM" id="CLU_2297016_0_0_1"/>
<dbReference type="InterPro" id="IPR034595">
    <property type="entry name" value="NDUFAF8"/>
</dbReference>
<accession>A0A0D3KRA6</accession>
<dbReference type="GeneID" id="17283561"/>
<dbReference type="PaxDb" id="2903-EOD38291"/>
<dbReference type="KEGG" id="ehx:EMIHUDRAFT_224655"/>
<dbReference type="Gene3D" id="1.10.287.2900">
    <property type="match status" value="1"/>
</dbReference>
<dbReference type="GO" id="GO:0032981">
    <property type="term" value="P:mitochondrial respiratory chain complex I assembly"/>
    <property type="evidence" value="ECO:0007669"/>
    <property type="project" value="InterPro"/>
</dbReference>
<feature type="region of interest" description="Disordered" evidence="1">
    <location>
        <begin position="1"/>
        <end position="26"/>
    </location>
</feature>
<evidence type="ECO:0000256" key="1">
    <source>
        <dbReference type="SAM" id="MobiDB-lite"/>
    </source>
</evidence>
<organism evidence="2 3">
    <name type="scientific">Emiliania huxleyi (strain CCMP1516)</name>
    <dbReference type="NCBI Taxonomy" id="280463"/>
    <lineage>
        <taxon>Eukaryota</taxon>
        <taxon>Haptista</taxon>
        <taxon>Haptophyta</taxon>
        <taxon>Prymnesiophyceae</taxon>
        <taxon>Isochrysidales</taxon>
        <taxon>Noelaerhabdaceae</taxon>
        <taxon>Emiliania</taxon>
    </lineage>
</organism>
<keyword evidence="3" id="KW-1185">Reference proteome</keyword>
<sequence>MAGSFTKKKIMWRGRTPGAGSSSQDPIFEGFANRSRMARDAEHAKRYVKRLAASFSSCSVEASAYGACLKGHMEAVERGACEAEFRALSKCFRAAIAKQRS</sequence>
<dbReference type="AlphaFoldDB" id="A0A0D3KRA6"/>
<evidence type="ECO:0008006" key="4">
    <source>
        <dbReference type="Google" id="ProtNLM"/>
    </source>
</evidence>
<evidence type="ECO:0000313" key="2">
    <source>
        <dbReference type="EnsemblProtists" id="EOD38291"/>
    </source>
</evidence>
<protein>
    <recommendedName>
        <fullName evidence="4">IMS import disulfide relay-system CHCH-CHCH-like Cx9C domain-containing protein</fullName>
    </recommendedName>
</protein>
<reference evidence="2" key="2">
    <citation type="submission" date="2024-10" db="UniProtKB">
        <authorList>
            <consortium name="EnsemblProtists"/>
        </authorList>
    </citation>
    <scope>IDENTIFICATION</scope>
</reference>
<name>A0A0D3KRA6_EMIH1</name>
<dbReference type="GO" id="GO:0005739">
    <property type="term" value="C:mitochondrion"/>
    <property type="evidence" value="ECO:0007669"/>
    <property type="project" value="InterPro"/>
</dbReference>
<feature type="compositionally biased region" description="Basic residues" evidence="1">
    <location>
        <begin position="1"/>
        <end position="12"/>
    </location>
</feature>